<comment type="subunit">
    <text evidence="9">Homotetramer.</text>
</comment>
<dbReference type="InterPro" id="IPR033391">
    <property type="entry name" value="FBPase_N"/>
</dbReference>
<dbReference type="NCBIfam" id="NF006779">
    <property type="entry name" value="PRK09293.1-3"/>
    <property type="match status" value="1"/>
</dbReference>
<feature type="binding site" evidence="9">
    <location>
        <position position="92"/>
    </location>
    <ligand>
        <name>Mg(2+)</name>
        <dbReference type="ChEBI" id="CHEBI:18420"/>
        <label>1</label>
    </ligand>
</feature>
<dbReference type="PANTHER" id="PTHR11556:SF35">
    <property type="entry name" value="SEDOHEPTULOSE-1,7-BISPHOSPHATASE, CHLOROPLASTIC"/>
    <property type="match status" value="1"/>
</dbReference>
<dbReference type="NCBIfam" id="NF006778">
    <property type="entry name" value="PRK09293.1-1"/>
    <property type="match status" value="1"/>
</dbReference>
<name>A0ABV8A0G7_9GAMM</name>
<comment type="catalytic activity">
    <reaction evidence="1 9">
        <text>beta-D-fructose 1,6-bisphosphate + H2O = beta-D-fructose 6-phosphate + phosphate</text>
        <dbReference type="Rhea" id="RHEA:11064"/>
        <dbReference type="ChEBI" id="CHEBI:15377"/>
        <dbReference type="ChEBI" id="CHEBI:32966"/>
        <dbReference type="ChEBI" id="CHEBI:43474"/>
        <dbReference type="ChEBI" id="CHEBI:57634"/>
        <dbReference type="EC" id="3.1.3.11"/>
    </reaction>
</comment>
<proteinExistence type="inferred from homology"/>
<evidence type="ECO:0000259" key="11">
    <source>
        <dbReference type="Pfam" id="PF00316"/>
    </source>
</evidence>
<dbReference type="Gene3D" id="3.40.190.80">
    <property type="match status" value="1"/>
</dbReference>
<dbReference type="InterPro" id="IPR044015">
    <property type="entry name" value="FBPase_C_dom"/>
</dbReference>
<comment type="pathway">
    <text evidence="2">Carbohydrate biosynthesis; Calvin cycle.</text>
</comment>
<evidence type="ECO:0000256" key="1">
    <source>
        <dbReference type="ARBA" id="ARBA00001273"/>
    </source>
</evidence>
<evidence type="ECO:0000256" key="6">
    <source>
        <dbReference type="ARBA" id="ARBA00022801"/>
    </source>
</evidence>
<dbReference type="PIRSF" id="PIRSF500210">
    <property type="entry name" value="FBPtase"/>
    <property type="match status" value="1"/>
</dbReference>
<evidence type="ECO:0000256" key="8">
    <source>
        <dbReference type="ARBA" id="ARBA00023277"/>
    </source>
</evidence>
<dbReference type="PRINTS" id="PR00115">
    <property type="entry name" value="F16BPHPHTASE"/>
</dbReference>
<dbReference type="EMBL" id="JBHRYR010000004">
    <property type="protein sequence ID" value="MFC3853976.1"/>
    <property type="molecule type" value="Genomic_DNA"/>
</dbReference>
<evidence type="ECO:0000313" key="13">
    <source>
        <dbReference type="EMBL" id="MFC3853976.1"/>
    </source>
</evidence>
<dbReference type="InterPro" id="IPR000146">
    <property type="entry name" value="FBPase_class-1"/>
</dbReference>
<feature type="binding site" evidence="9">
    <location>
        <begin position="118"/>
        <end position="121"/>
    </location>
    <ligand>
        <name>substrate</name>
    </ligand>
</feature>
<feature type="binding site" evidence="9">
    <location>
        <position position="115"/>
    </location>
    <ligand>
        <name>Mg(2+)</name>
        <dbReference type="ChEBI" id="CHEBI:18420"/>
        <label>2</label>
    </ligand>
</feature>
<keyword evidence="5 9" id="KW-0479">Metal-binding</keyword>
<feature type="binding site" evidence="9">
    <location>
        <position position="274"/>
    </location>
    <ligand>
        <name>substrate</name>
    </ligand>
</feature>
<evidence type="ECO:0000256" key="10">
    <source>
        <dbReference type="RuleBase" id="RU000508"/>
    </source>
</evidence>
<evidence type="ECO:0000256" key="3">
    <source>
        <dbReference type="ARBA" id="ARBA00010941"/>
    </source>
</evidence>
<evidence type="ECO:0000256" key="5">
    <source>
        <dbReference type="ARBA" id="ARBA00022723"/>
    </source>
</evidence>
<evidence type="ECO:0000259" key="12">
    <source>
        <dbReference type="Pfam" id="PF18913"/>
    </source>
</evidence>
<dbReference type="Proteomes" id="UP001595617">
    <property type="component" value="Unassembled WGS sequence"/>
</dbReference>
<feature type="binding site" evidence="9">
    <location>
        <position position="118"/>
    </location>
    <ligand>
        <name>Mg(2+)</name>
        <dbReference type="ChEBI" id="CHEBI:18420"/>
        <label>2</label>
    </ligand>
</feature>
<keyword evidence="7 9" id="KW-0460">Magnesium</keyword>
<gene>
    <name evidence="9 13" type="primary">fbp</name>
    <name evidence="13" type="ORF">ACFOOG_14115</name>
</gene>
<keyword evidence="4 9" id="KW-0963">Cytoplasm</keyword>
<feature type="binding site" evidence="9">
    <location>
        <position position="117"/>
    </location>
    <ligand>
        <name>Mg(2+)</name>
        <dbReference type="ChEBI" id="CHEBI:18420"/>
        <label>1</label>
    </ligand>
</feature>
<dbReference type="Pfam" id="PF00316">
    <property type="entry name" value="FBPase"/>
    <property type="match status" value="1"/>
</dbReference>
<feature type="binding site" evidence="9">
    <location>
        <position position="280"/>
    </location>
    <ligand>
        <name>Mg(2+)</name>
        <dbReference type="ChEBI" id="CHEBI:18420"/>
        <label>2</label>
    </ligand>
</feature>
<accession>A0ABV8A0G7</accession>
<dbReference type="RefSeq" id="WP_380697794.1">
    <property type="nucleotide sequence ID" value="NZ_JBHRYR010000004.1"/>
</dbReference>
<evidence type="ECO:0000256" key="7">
    <source>
        <dbReference type="ARBA" id="ARBA00022842"/>
    </source>
</evidence>
<keyword evidence="6 9" id="KW-0378">Hydrolase</keyword>
<comment type="similarity">
    <text evidence="3 9 10">Belongs to the FBPase class 1 family.</text>
</comment>
<organism evidence="13 14">
    <name type="scientific">Saccharospirillum mangrovi</name>
    <dbReference type="NCBI Taxonomy" id="2161747"/>
    <lineage>
        <taxon>Bacteria</taxon>
        <taxon>Pseudomonadati</taxon>
        <taxon>Pseudomonadota</taxon>
        <taxon>Gammaproteobacteria</taxon>
        <taxon>Oceanospirillales</taxon>
        <taxon>Saccharospirillaceae</taxon>
        <taxon>Saccharospirillum</taxon>
    </lineage>
</organism>
<keyword evidence="8 9" id="KW-0119">Carbohydrate metabolism</keyword>
<comment type="caution">
    <text evidence="9">Lacks conserved residue(s) required for the propagation of feature annotation.</text>
</comment>
<evidence type="ECO:0000256" key="9">
    <source>
        <dbReference type="HAMAP-Rule" id="MF_01855"/>
    </source>
</evidence>
<dbReference type="EC" id="3.1.3.11" evidence="9"/>
<dbReference type="PANTHER" id="PTHR11556">
    <property type="entry name" value="FRUCTOSE-1,6-BISPHOSPHATASE-RELATED"/>
    <property type="match status" value="1"/>
</dbReference>
<evidence type="ECO:0000256" key="4">
    <source>
        <dbReference type="ARBA" id="ARBA00022490"/>
    </source>
</evidence>
<reference evidence="14" key="1">
    <citation type="journal article" date="2019" name="Int. J. Syst. Evol. Microbiol.">
        <title>The Global Catalogue of Microorganisms (GCM) 10K type strain sequencing project: providing services to taxonomists for standard genome sequencing and annotation.</title>
        <authorList>
            <consortium name="The Broad Institute Genomics Platform"/>
            <consortium name="The Broad Institute Genome Sequencing Center for Infectious Disease"/>
            <person name="Wu L."/>
            <person name="Ma J."/>
        </authorList>
    </citation>
    <scope>NUCLEOTIDE SEQUENCE [LARGE SCALE GENOMIC DNA]</scope>
    <source>
        <strain evidence="14">IBRC 10765</strain>
    </source>
</reference>
<feature type="binding site" evidence="9">
    <location>
        <position position="211"/>
    </location>
    <ligand>
        <name>substrate</name>
    </ligand>
</feature>
<evidence type="ECO:0000313" key="14">
    <source>
        <dbReference type="Proteomes" id="UP001595617"/>
    </source>
</evidence>
<protein>
    <recommendedName>
        <fullName evidence="9">Fructose-1,6-bisphosphatase class 1</fullName>
        <shortName evidence="9">FBPase class 1</shortName>
        <ecNumber evidence="9">3.1.3.11</ecNumber>
    </recommendedName>
    <alternativeName>
        <fullName evidence="9">D-fructose-1,6-bisphosphate 1-phosphohydrolase class 1</fullName>
    </alternativeName>
</protein>
<dbReference type="GO" id="GO:0042132">
    <property type="term" value="F:fructose 1,6-bisphosphate 1-phosphatase activity"/>
    <property type="evidence" value="ECO:0007669"/>
    <property type="project" value="UniProtKB-EC"/>
</dbReference>
<sequence length="341" mass="37984">MSKLITLGEYVIHKQQDFPHATGELSQIFGAIRLASKIVHREINKAGLVDIIGASGSDNVQGEQQQKLDVYANEKFKAAMEARGQICGMASEEEDSFISFNEGHSKGSKYVLLIDPLDGSSNIDVNVSVGTIFSIYRRISPLDGPVQLEDFLQPGNKQVAAGYVIFGSSTMLVYTTGNGVHGFTFDPSIGVFYLSHENMRTPEDGKIYSINEGNYIKFPQGVKQYLKYCQEMDPETNRPYTSRYIGSLVSDFHRNMIKGGIYMYPSYANAPNGKLRLLYECNPLAWIAEQSGGKATDGRRRILDIEPTELHQRVPYYVGSKNMVEKAEEFLRKCPDLNGAS</sequence>
<dbReference type="Gene3D" id="3.30.540.10">
    <property type="entry name" value="Fructose-1,6-Bisphosphatase, subunit A, domain 1"/>
    <property type="match status" value="1"/>
</dbReference>
<dbReference type="PROSITE" id="PS00124">
    <property type="entry name" value="FBPASE"/>
    <property type="match status" value="1"/>
</dbReference>
<dbReference type="InterPro" id="IPR020548">
    <property type="entry name" value="Fructose_bisphosphatase_AS"/>
</dbReference>
<comment type="subcellular location">
    <subcellularLocation>
        <location evidence="9">Cytoplasm</location>
    </subcellularLocation>
</comment>
<dbReference type="SUPFAM" id="SSF56655">
    <property type="entry name" value="Carbohydrate phosphatase"/>
    <property type="match status" value="1"/>
</dbReference>
<dbReference type="HAMAP" id="MF_01855">
    <property type="entry name" value="FBPase_class1"/>
    <property type="match status" value="1"/>
</dbReference>
<feature type="domain" description="Fructose-1-6-bisphosphatase class 1 C-terminal" evidence="12">
    <location>
        <begin position="202"/>
        <end position="331"/>
    </location>
</feature>
<evidence type="ECO:0000256" key="2">
    <source>
        <dbReference type="ARBA" id="ARBA00005215"/>
    </source>
</evidence>
<feature type="binding site" evidence="9">
    <location>
        <position position="244"/>
    </location>
    <ligand>
        <name>substrate</name>
    </ligand>
</feature>
<comment type="caution">
    <text evidence="13">The sequence shown here is derived from an EMBL/GenBank/DDBJ whole genome shotgun (WGS) entry which is preliminary data.</text>
</comment>
<dbReference type="PIRSF" id="PIRSF000904">
    <property type="entry name" value="FBPtase_SBPase"/>
    <property type="match status" value="1"/>
</dbReference>
<feature type="binding site" evidence="9">
    <location>
        <position position="115"/>
    </location>
    <ligand>
        <name>Mg(2+)</name>
        <dbReference type="ChEBI" id="CHEBI:18420"/>
        <label>1</label>
    </ligand>
</feature>
<dbReference type="CDD" id="cd00354">
    <property type="entry name" value="FBPase"/>
    <property type="match status" value="1"/>
</dbReference>
<dbReference type="InterPro" id="IPR028343">
    <property type="entry name" value="FBPtase"/>
</dbReference>
<keyword evidence="14" id="KW-1185">Reference proteome</keyword>
<feature type="domain" description="Fructose-1-6-bisphosphatase class I N-terminal" evidence="11">
    <location>
        <begin position="5"/>
        <end position="197"/>
    </location>
</feature>
<dbReference type="Pfam" id="PF18913">
    <property type="entry name" value="FBPase_C"/>
    <property type="match status" value="1"/>
</dbReference>
<comment type="cofactor">
    <cofactor evidence="9">
        <name>Mg(2+)</name>
        <dbReference type="ChEBI" id="CHEBI:18420"/>
    </cofactor>
    <text evidence="9">Binds 2 magnesium ions per subunit.</text>
</comment>